<dbReference type="EMBL" id="CP000245">
    <property type="protein sequence ID" value="AEG92778.1"/>
    <property type="molecule type" value="Genomic_DNA"/>
</dbReference>
<feature type="compositionally biased region" description="Polar residues" evidence="7">
    <location>
        <begin position="78"/>
        <end position="89"/>
    </location>
</feature>
<reference evidence="11" key="1">
    <citation type="submission" date="2006-01" db="EMBL/GenBank/DDBJ databases">
        <title>Genome of the cyst-dividing bacterium Ramlibacter tataouinensis.</title>
        <authorList>
            <person name="Barakat M."/>
            <person name="Ortet P."/>
            <person name="De Luca G."/>
            <person name="Jourlin-Castelli C."/>
            <person name="Ansaldi M."/>
            <person name="Py B."/>
            <person name="Fichant G."/>
            <person name="Coutinho P."/>
            <person name="Voulhoux R."/>
            <person name="Bastien O."/>
            <person name="Roy S."/>
            <person name="Marechal E."/>
            <person name="Henrissat B."/>
            <person name="Quentin Y."/>
            <person name="Noirot P."/>
            <person name="Filloux A."/>
            <person name="Mejean V."/>
            <person name="DuBow M."/>
            <person name="Barras F."/>
            <person name="Heulin T."/>
        </authorList>
    </citation>
    <scope>NUCLEOTIDE SEQUENCE [LARGE SCALE GENOMIC DNA]</scope>
    <source>
        <strain evidence="11">ATCC BAA-407 / DSM 14655 / LMG 21543 / TTB310</strain>
    </source>
</reference>
<dbReference type="GO" id="GO:0005506">
    <property type="term" value="F:iron ion binding"/>
    <property type="evidence" value="ECO:0007669"/>
    <property type="project" value="InterPro"/>
</dbReference>
<feature type="compositionally biased region" description="Low complexity" evidence="7">
    <location>
        <begin position="25"/>
        <end position="41"/>
    </location>
</feature>
<dbReference type="OrthoDB" id="9814708at2"/>
<dbReference type="InterPro" id="IPR002323">
    <property type="entry name" value="Cyt_CIE"/>
</dbReference>
<dbReference type="PATRIC" id="fig|365046.3.peg.1719"/>
<evidence type="ECO:0000256" key="6">
    <source>
        <dbReference type="PROSITE-ProRule" id="PRU00433"/>
    </source>
</evidence>
<dbReference type="KEGG" id="rta:Rta_16860"/>
<dbReference type="Pfam" id="PF13442">
    <property type="entry name" value="Cytochrome_CBB3"/>
    <property type="match status" value="1"/>
</dbReference>
<feature type="compositionally biased region" description="Low complexity" evidence="7">
    <location>
        <begin position="51"/>
        <end position="76"/>
    </location>
</feature>
<dbReference type="RefSeq" id="WP_013901010.1">
    <property type="nucleotide sequence ID" value="NC_015677.1"/>
</dbReference>
<dbReference type="HOGENOM" id="CLU_082349_3_0_4"/>
<dbReference type="Gene3D" id="1.10.760.10">
    <property type="entry name" value="Cytochrome c-like domain"/>
    <property type="match status" value="1"/>
</dbReference>
<keyword evidence="4" id="KW-0249">Electron transport</keyword>
<dbReference type="AlphaFoldDB" id="F5Y692"/>
<dbReference type="GO" id="GO:0020037">
    <property type="term" value="F:heme binding"/>
    <property type="evidence" value="ECO:0007669"/>
    <property type="project" value="InterPro"/>
</dbReference>
<evidence type="ECO:0000256" key="1">
    <source>
        <dbReference type="ARBA" id="ARBA00022448"/>
    </source>
</evidence>
<reference evidence="10 11" key="2">
    <citation type="journal article" date="2011" name="PLoS ONE">
        <title>The Cyst-Dividing Bacterium Ramlibacter tataouinensis TTB310 Genome Reveals a Well-Stocked Toolbox for Adaptation to a Desert Environment.</title>
        <authorList>
            <person name="De Luca G."/>
            <person name="Barakat M."/>
            <person name="Ortet P."/>
            <person name="Fochesato S."/>
            <person name="Jourlin-Castelli C."/>
            <person name="Ansaldi M."/>
            <person name="Py B."/>
            <person name="Fichant G."/>
            <person name="Coutinho P.M."/>
            <person name="Voulhoux R."/>
            <person name="Bastien O."/>
            <person name="Marechal E."/>
            <person name="Henrissat B."/>
            <person name="Quentin Y."/>
            <person name="Noirot P."/>
            <person name="Filloux A."/>
            <person name="Mejean V."/>
            <person name="Dubow M.S."/>
            <person name="Barras F."/>
            <person name="Barbe V."/>
            <person name="Weissenbach J."/>
            <person name="Mihalcescu I."/>
            <person name="Vermeglio A."/>
            <person name="Achouak W."/>
            <person name="Heulin T."/>
        </authorList>
    </citation>
    <scope>NUCLEOTIDE SEQUENCE [LARGE SCALE GENOMIC DNA]</scope>
    <source>
        <strain evidence="11">ATCC BAA-407 / DSM 14655 / LMG 21543 / TTB310</strain>
    </source>
</reference>
<gene>
    <name evidence="10" type="ordered locus">Rta_16860</name>
</gene>
<evidence type="ECO:0000256" key="7">
    <source>
        <dbReference type="SAM" id="MobiDB-lite"/>
    </source>
</evidence>
<sequence>MPKTLATLSAALAALALLAACGQQENGGSQSQGATSSATPRPGGGAGGTDSGNTPGTVASGTPAAPPQAASAAPGTVPQGQGTNPTSDGTPAPSANPAVTMGAGPDNAGMSVYMKACAACHGAGVAGAPRLGDKADWGLRIQQGMNVLYQHAIQGYTGKKGVMPPKGGFANLSDAEVRQAVDYMVAQGR</sequence>
<dbReference type="PANTHER" id="PTHR40942:SF4">
    <property type="entry name" value="CYTOCHROME C5"/>
    <property type="match status" value="1"/>
</dbReference>
<protein>
    <recommendedName>
        <fullName evidence="9">Cytochrome c domain-containing protein</fullName>
    </recommendedName>
</protein>
<evidence type="ECO:0000256" key="4">
    <source>
        <dbReference type="ARBA" id="ARBA00022982"/>
    </source>
</evidence>
<feature type="chain" id="PRO_5003331456" description="Cytochrome c domain-containing protein" evidence="8">
    <location>
        <begin position="20"/>
        <end position="189"/>
    </location>
</feature>
<dbReference type="InterPro" id="IPR036909">
    <property type="entry name" value="Cyt_c-like_dom_sf"/>
</dbReference>
<dbReference type="PANTHER" id="PTHR40942">
    <property type="match status" value="1"/>
</dbReference>
<keyword evidence="5 6" id="KW-0408">Iron</keyword>
<organism evidence="10 11">
    <name type="scientific">Ramlibacter tataouinensis (strain ATCC BAA-407 / DSM 14655 / LMG 21543 / TTB310)</name>
    <dbReference type="NCBI Taxonomy" id="365046"/>
    <lineage>
        <taxon>Bacteria</taxon>
        <taxon>Pseudomonadati</taxon>
        <taxon>Pseudomonadota</taxon>
        <taxon>Betaproteobacteria</taxon>
        <taxon>Burkholderiales</taxon>
        <taxon>Comamonadaceae</taxon>
        <taxon>Ramlibacter</taxon>
    </lineage>
</organism>
<dbReference type="InterPro" id="IPR009056">
    <property type="entry name" value="Cyt_c-like_dom"/>
</dbReference>
<feature type="region of interest" description="Disordered" evidence="7">
    <location>
        <begin position="25"/>
        <end position="101"/>
    </location>
</feature>
<name>F5Y692_RAMTT</name>
<keyword evidence="8" id="KW-0732">Signal</keyword>
<dbReference type="STRING" id="365046.Rta_16860"/>
<evidence type="ECO:0000256" key="3">
    <source>
        <dbReference type="ARBA" id="ARBA00022723"/>
    </source>
</evidence>
<evidence type="ECO:0000313" key="11">
    <source>
        <dbReference type="Proteomes" id="UP000008385"/>
    </source>
</evidence>
<evidence type="ECO:0000259" key="9">
    <source>
        <dbReference type="PROSITE" id="PS51007"/>
    </source>
</evidence>
<evidence type="ECO:0000256" key="5">
    <source>
        <dbReference type="ARBA" id="ARBA00023004"/>
    </source>
</evidence>
<feature type="signal peptide" evidence="8">
    <location>
        <begin position="1"/>
        <end position="19"/>
    </location>
</feature>
<dbReference type="eggNOG" id="COG3245">
    <property type="taxonomic scope" value="Bacteria"/>
</dbReference>
<proteinExistence type="predicted"/>
<dbReference type="PROSITE" id="PS51257">
    <property type="entry name" value="PROKAR_LIPOPROTEIN"/>
    <property type="match status" value="1"/>
</dbReference>
<dbReference type="PROSITE" id="PS51007">
    <property type="entry name" value="CYTC"/>
    <property type="match status" value="1"/>
</dbReference>
<keyword evidence="1" id="KW-0813">Transport</keyword>
<dbReference type="SUPFAM" id="SSF46626">
    <property type="entry name" value="Cytochrome c"/>
    <property type="match status" value="1"/>
</dbReference>
<dbReference type="Proteomes" id="UP000008385">
    <property type="component" value="Chromosome"/>
</dbReference>
<evidence type="ECO:0000313" key="10">
    <source>
        <dbReference type="EMBL" id="AEG92778.1"/>
    </source>
</evidence>
<keyword evidence="11" id="KW-1185">Reference proteome</keyword>
<evidence type="ECO:0000256" key="8">
    <source>
        <dbReference type="SAM" id="SignalP"/>
    </source>
</evidence>
<keyword evidence="2 6" id="KW-0349">Heme</keyword>
<keyword evidence="3 6" id="KW-0479">Metal-binding</keyword>
<evidence type="ECO:0000256" key="2">
    <source>
        <dbReference type="ARBA" id="ARBA00022617"/>
    </source>
</evidence>
<accession>F5Y692</accession>
<dbReference type="PRINTS" id="PR00607">
    <property type="entry name" value="CYTCHROMECIE"/>
</dbReference>
<dbReference type="GO" id="GO:0009055">
    <property type="term" value="F:electron transfer activity"/>
    <property type="evidence" value="ECO:0007669"/>
    <property type="project" value="InterPro"/>
</dbReference>
<feature type="domain" description="Cytochrome c" evidence="9">
    <location>
        <begin position="104"/>
        <end position="188"/>
    </location>
</feature>